<feature type="domain" description="Trans-sialidase C-terminal" evidence="2">
    <location>
        <begin position="1"/>
        <end position="130"/>
    </location>
</feature>
<dbReference type="GO" id="GO:0004308">
    <property type="term" value="F:exo-alpha-sialidase activity"/>
    <property type="evidence" value="ECO:0007669"/>
    <property type="project" value="InterPro"/>
</dbReference>
<dbReference type="InterPro" id="IPR021287">
    <property type="entry name" value="Trans-sialidase_CS"/>
</dbReference>
<organism evidence="3 4">
    <name type="scientific">Trypanosoma cruzi marinkellei</name>
    <dbReference type="NCBI Taxonomy" id="85056"/>
    <lineage>
        <taxon>Eukaryota</taxon>
        <taxon>Discoba</taxon>
        <taxon>Euglenozoa</taxon>
        <taxon>Kinetoplastea</taxon>
        <taxon>Metakinetoplastina</taxon>
        <taxon>Trypanosomatida</taxon>
        <taxon>Trypanosomatidae</taxon>
        <taxon>Trypanosoma</taxon>
        <taxon>Schizotrypanum</taxon>
    </lineage>
</organism>
<proteinExistence type="predicted"/>
<dbReference type="InterPro" id="IPR013320">
    <property type="entry name" value="ConA-like_dom_sf"/>
</dbReference>
<reference evidence="3 4" key="1">
    <citation type="journal article" date="2012" name="BMC Genomics">
        <title>Comparative genomic analysis of human infective Trypanosoma cruzi lineages with the bat-restricted subspecies T. cruzi marinkellei.</title>
        <authorList>
            <person name="Franzen O."/>
            <person name="Talavera-Lopez C."/>
            <person name="Ochaya S."/>
            <person name="Butler C.E."/>
            <person name="Messenger L.A."/>
            <person name="Lewis M.D."/>
            <person name="Llewellyn M.S."/>
            <person name="Marinkelle C.J."/>
            <person name="Tyler K.M."/>
            <person name="Miles M.A."/>
            <person name="Andersson B."/>
        </authorList>
    </citation>
    <scope>NUCLEOTIDE SEQUENCE [LARGE SCALE GENOMIC DNA]</scope>
    <source>
        <strain evidence="3 4">B7</strain>
    </source>
</reference>
<accession>K2M3S1</accession>
<feature type="region of interest" description="Disordered" evidence="1">
    <location>
        <begin position="152"/>
        <end position="183"/>
    </location>
</feature>
<dbReference type="SUPFAM" id="SSF49899">
    <property type="entry name" value="Concanavalin A-like lectins/glucanases"/>
    <property type="match status" value="1"/>
</dbReference>
<dbReference type="InterPro" id="IPR008377">
    <property type="entry name" value="Sialidase_trypan"/>
</dbReference>
<name>K2M3S1_TRYCR</name>
<keyword evidence="4" id="KW-1185">Reference proteome</keyword>
<dbReference type="Pfam" id="PF11052">
    <property type="entry name" value="Tr-sialidase_C"/>
    <property type="match status" value="1"/>
</dbReference>
<evidence type="ECO:0000259" key="2">
    <source>
        <dbReference type="Pfam" id="PF22925"/>
    </source>
</evidence>
<evidence type="ECO:0000313" key="3">
    <source>
        <dbReference type="EMBL" id="EKF29603.1"/>
    </source>
</evidence>
<dbReference type="AlphaFoldDB" id="K2M3S1"/>
<protein>
    <submittedName>
        <fullName evidence="3">Trans-sialidase, putative</fullName>
    </submittedName>
</protein>
<dbReference type="Proteomes" id="UP000007350">
    <property type="component" value="Unassembled WGS sequence"/>
</dbReference>
<dbReference type="Gene3D" id="2.60.120.200">
    <property type="match status" value="1"/>
</dbReference>
<gene>
    <name evidence="3" type="ORF">MOQ_006601</name>
</gene>
<feature type="non-terminal residue" evidence="3">
    <location>
        <position position="1"/>
    </location>
</feature>
<evidence type="ECO:0000256" key="1">
    <source>
        <dbReference type="SAM" id="MobiDB-lite"/>
    </source>
</evidence>
<comment type="caution">
    <text evidence="3">The sequence shown here is derived from an EMBL/GenBank/DDBJ whole genome shotgun (WGS) entry which is preliminary data.</text>
</comment>
<sequence length="210" mass="21475">HNAPKSGGVPLMGVRLEGEDKPKLMELSYDSGKNWRLLCGDGSPMKHSSDGEPATTQHVVILLRNGSQGTAYVDGQRVGSASCELGNTDSKEISHFYIGGDGGSADSTGSQEGVSVTVTNVLLYNRPLDEAVITARNTNKLSIPKAVAARTSSSAVSRSNRSAEHMAAGAAGKGTAPDGGAHGDGGTNCGSGLLPSLLLQLLGLWGFAAL</sequence>
<dbReference type="PRINTS" id="PR01803">
    <property type="entry name" value="TCSIALIDASE"/>
</dbReference>
<dbReference type="EMBL" id="AHKC01012878">
    <property type="protein sequence ID" value="EKF29603.1"/>
    <property type="molecule type" value="Genomic_DNA"/>
</dbReference>
<dbReference type="InterPro" id="IPR055239">
    <property type="entry name" value="TS_C"/>
</dbReference>
<evidence type="ECO:0000313" key="4">
    <source>
        <dbReference type="Proteomes" id="UP000007350"/>
    </source>
</evidence>
<dbReference type="Pfam" id="PF22925">
    <property type="entry name" value="TS_C"/>
    <property type="match status" value="1"/>
</dbReference>